<dbReference type="Gene3D" id="2.30.30.40">
    <property type="entry name" value="SH3 Domains"/>
    <property type="match status" value="1"/>
</dbReference>
<dbReference type="EMBL" id="CP053540">
    <property type="protein sequence ID" value="WOB41869.1"/>
    <property type="molecule type" value="Genomic_DNA"/>
</dbReference>
<feature type="region of interest" description="Disordered" evidence="1">
    <location>
        <begin position="232"/>
        <end position="251"/>
    </location>
</feature>
<sequence>MNIPFPLSLAALSLVALGVTQALGSQGHTPSVEPGIHLLSSTATVASGRSGMLSARDPQALINIRVSPGVQSRLVFTGTPNTPVMILQEAPGGDGFTWYQVRLGNGVEGWVRGDLVRVTAGSGAIASSPAAPQPPAQQAAGFQNAAADAPIYDPSSGALMRPGTRPEVSAPNRGDLPSPTSNLPSPTSNLPVYNPSVQPVPPASLPTNGQTNLPRYSREVVVDQQGQRDITQGTANPAVNQPLPSPTPPNSPGLVDRIVDGISAIGDRVGAILNPGPAPLAITQADIDYFMEVALGSEWGNNAPLIRRWNTNLRIRVTGTRTAEDDATIRQVMQELNDLLHGSGVQLVRDDRNPNVEIIYAPESQFRQLEPNYVPGNLGFFWVRWNSSVINYARILITNTNRVTQRERSHLLREELTQVLGLMRDSNRYPNSIFYQGWTDVTEYAEIDRTLIRMLYHPQLRPGMTQSQAVAVLQTLVDPRAARTR</sequence>
<evidence type="ECO:0000256" key="1">
    <source>
        <dbReference type="SAM" id="MobiDB-lite"/>
    </source>
</evidence>
<proteinExistence type="predicted"/>
<feature type="region of interest" description="Disordered" evidence="1">
    <location>
        <begin position="125"/>
        <end position="215"/>
    </location>
</feature>
<reference evidence="4" key="1">
    <citation type="submission" date="2020-05" db="EMBL/GenBank/DDBJ databases">
        <authorList>
            <person name="Zhu T."/>
            <person name="Keshari N."/>
            <person name="Lu X."/>
        </authorList>
    </citation>
    <scope>NUCLEOTIDE SEQUENCE</scope>
    <source>
        <strain evidence="4">NK1-22</strain>
    </source>
</reference>
<keyword evidence="2" id="KW-0732">Signal</keyword>
<evidence type="ECO:0000256" key="2">
    <source>
        <dbReference type="SAM" id="SignalP"/>
    </source>
</evidence>
<feature type="compositionally biased region" description="Low complexity" evidence="1">
    <location>
        <begin position="176"/>
        <end position="191"/>
    </location>
</feature>
<dbReference type="InterPro" id="IPR003646">
    <property type="entry name" value="SH3-like_bac-type"/>
</dbReference>
<evidence type="ECO:0000313" key="4">
    <source>
        <dbReference type="EMBL" id="WOB41869.1"/>
    </source>
</evidence>
<organism evidence="4">
    <name type="scientific">Thermoleptolyngbya oregonensis NK1-22</name>
    <dbReference type="NCBI Taxonomy" id="2547457"/>
    <lineage>
        <taxon>Bacteria</taxon>
        <taxon>Bacillati</taxon>
        <taxon>Cyanobacteriota</taxon>
        <taxon>Cyanophyceae</taxon>
        <taxon>Oculatellales</taxon>
        <taxon>Oculatellaceae</taxon>
        <taxon>Thermoleptolyngbya</taxon>
    </lineage>
</organism>
<dbReference type="Pfam" id="PF11150">
    <property type="entry name" value="DUF2927"/>
    <property type="match status" value="1"/>
</dbReference>
<protein>
    <submittedName>
        <fullName evidence="4">DUF2927 domain-containing protein</fullName>
    </submittedName>
</protein>
<dbReference type="SMART" id="SM00287">
    <property type="entry name" value="SH3b"/>
    <property type="match status" value="1"/>
</dbReference>
<dbReference type="RefSeq" id="WP_316789822.1">
    <property type="nucleotide sequence ID" value="NZ_CP053540.1"/>
</dbReference>
<dbReference type="InterPro" id="IPR021323">
    <property type="entry name" value="DUF2927"/>
</dbReference>
<accession>A0AA96Y3K5</accession>
<feature type="compositionally biased region" description="Low complexity" evidence="1">
    <location>
        <begin position="125"/>
        <end position="150"/>
    </location>
</feature>
<feature type="signal peptide" evidence="2">
    <location>
        <begin position="1"/>
        <end position="24"/>
    </location>
</feature>
<evidence type="ECO:0000259" key="3">
    <source>
        <dbReference type="SMART" id="SM00287"/>
    </source>
</evidence>
<name>A0AA96Y3K5_9CYAN</name>
<dbReference type="KEGG" id="tog:HNI00_00770"/>
<feature type="compositionally biased region" description="Polar residues" evidence="1">
    <location>
        <begin position="205"/>
        <end position="214"/>
    </location>
</feature>
<dbReference type="AlphaFoldDB" id="A0AA96Y3K5"/>
<feature type="chain" id="PRO_5041721917" evidence="2">
    <location>
        <begin position="25"/>
        <end position="485"/>
    </location>
</feature>
<gene>
    <name evidence="4" type="ORF">HNI00_00770</name>
</gene>
<feature type="domain" description="SH3b" evidence="3">
    <location>
        <begin position="48"/>
        <end position="119"/>
    </location>
</feature>
<dbReference type="Pfam" id="PF08239">
    <property type="entry name" value="SH3_3"/>
    <property type="match status" value="1"/>
</dbReference>